<feature type="transmembrane region" description="Helical" evidence="1">
    <location>
        <begin position="33"/>
        <end position="55"/>
    </location>
</feature>
<reference evidence="2 3" key="1">
    <citation type="submission" date="2024-09" db="EMBL/GenBank/DDBJ databases">
        <authorList>
            <person name="Sun Q."/>
            <person name="Mori K."/>
        </authorList>
    </citation>
    <scope>NUCLEOTIDE SEQUENCE [LARGE SCALE GENOMIC DNA]</scope>
    <source>
        <strain evidence="2 3">JCM 13503</strain>
    </source>
</reference>
<organism evidence="2 3">
    <name type="scientific">Deinococcus oregonensis</name>
    <dbReference type="NCBI Taxonomy" id="1805970"/>
    <lineage>
        <taxon>Bacteria</taxon>
        <taxon>Thermotogati</taxon>
        <taxon>Deinococcota</taxon>
        <taxon>Deinococci</taxon>
        <taxon>Deinococcales</taxon>
        <taxon>Deinococcaceae</taxon>
        <taxon>Deinococcus</taxon>
    </lineage>
</organism>
<keyword evidence="3" id="KW-1185">Reference proteome</keyword>
<feature type="transmembrane region" description="Helical" evidence="1">
    <location>
        <begin position="244"/>
        <end position="277"/>
    </location>
</feature>
<dbReference type="Proteomes" id="UP001589733">
    <property type="component" value="Unassembled WGS sequence"/>
</dbReference>
<keyword evidence="1" id="KW-1133">Transmembrane helix</keyword>
<evidence type="ECO:0000313" key="2">
    <source>
        <dbReference type="EMBL" id="MFB9992990.1"/>
    </source>
</evidence>
<feature type="transmembrane region" description="Helical" evidence="1">
    <location>
        <begin position="191"/>
        <end position="214"/>
    </location>
</feature>
<keyword evidence="1" id="KW-0472">Membrane</keyword>
<feature type="transmembrane region" description="Helical" evidence="1">
    <location>
        <begin position="297"/>
        <end position="315"/>
    </location>
</feature>
<name>A0ABV6B238_9DEIO</name>
<protein>
    <recommendedName>
        <fullName evidence="4">Glycerophosphoryl diester phosphodiesterase membrane domain-containing protein</fullName>
    </recommendedName>
</protein>
<accession>A0ABV6B238</accession>
<proteinExistence type="predicted"/>
<feature type="transmembrane region" description="Helical" evidence="1">
    <location>
        <begin position="153"/>
        <end position="171"/>
    </location>
</feature>
<evidence type="ECO:0008006" key="4">
    <source>
        <dbReference type="Google" id="ProtNLM"/>
    </source>
</evidence>
<evidence type="ECO:0000313" key="3">
    <source>
        <dbReference type="Proteomes" id="UP001589733"/>
    </source>
</evidence>
<feature type="transmembrane region" description="Helical" evidence="1">
    <location>
        <begin position="90"/>
        <end position="111"/>
    </location>
</feature>
<keyword evidence="1" id="KW-0812">Transmembrane</keyword>
<gene>
    <name evidence="2" type="ORF">ACFFLM_13525</name>
</gene>
<dbReference type="RefSeq" id="WP_380010933.1">
    <property type="nucleotide sequence ID" value="NZ_JBHLYR010000044.1"/>
</dbReference>
<comment type="caution">
    <text evidence="2">The sequence shown here is derived from an EMBL/GenBank/DDBJ whole genome shotgun (WGS) entry which is preliminary data.</text>
</comment>
<sequence length="368" mass="38971">MTAPPPLPQGFPEASPAQLQDARAGLERRAARLMTALGILAALAGVGVLVMGWLANVGWQAFQRFLALPDLQAELNLPAGQSLSDLIPGWVLPVIVALVVVGTAIQIWATLRARAAVGAVRDQTLNPGADHAEALIAAARTVRPWITLGQWTPVVWTGFILLWLPFTFALVGRLDPADSGTSGSEPFLTFFALLSTAIQSLPNIMLTWLILAAVRRWLDAVVARAQGGTSPVTPTSRSVEGWLLFVLIFLSVGTVSLIIGAVPLLLLPALFSTLAATDPSLSDLSSLGLTSANLRTLFAWWAVLLVFSGVVYGLLTAMMAWSRGLAANVATLLDAPLPRSPAPLNDWAAAPSTQDLWKGPVTVIPPRN</sequence>
<dbReference type="EMBL" id="JBHLYR010000044">
    <property type="protein sequence ID" value="MFB9992990.1"/>
    <property type="molecule type" value="Genomic_DNA"/>
</dbReference>
<evidence type="ECO:0000256" key="1">
    <source>
        <dbReference type="SAM" id="Phobius"/>
    </source>
</evidence>